<name>A0AAD4DJ46_9FUNG</name>
<dbReference type="EMBL" id="JAAAIL010000122">
    <property type="protein sequence ID" value="KAG0279471.1"/>
    <property type="molecule type" value="Genomic_DNA"/>
</dbReference>
<dbReference type="AlphaFoldDB" id="A0AAD4DJ46"/>
<reference evidence="1" key="1">
    <citation type="journal article" date="2020" name="Fungal Divers.">
        <title>Resolving the Mortierellaceae phylogeny through synthesis of multi-gene phylogenetics and phylogenomics.</title>
        <authorList>
            <person name="Vandepol N."/>
            <person name="Liber J."/>
            <person name="Desiro A."/>
            <person name="Na H."/>
            <person name="Kennedy M."/>
            <person name="Barry K."/>
            <person name="Grigoriev I.V."/>
            <person name="Miller A.N."/>
            <person name="O'Donnell K."/>
            <person name="Stajich J.E."/>
            <person name="Bonito G."/>
        </authorList>
    </citation>
    <scope>NUCLEOTIDE SEQUENCE</scope>
    <source>
        <strain evidence="1">NRRL 28262</strain>
    </source>
</reference>
<comment type="caution">
    <text evidence="1">The sequence shown here is derived from an EMBL/GenBank/DDBJ whole genome shotgun (WGS) entry which is preliminary data.</text>
</comment>
<keyword evidence="2" id="KW-1185">Reference proteome</keyword>
<gene>
    <name evidence="1" type="ORF">BGZ95_001117</name>
</gene>
<accession>A0AAD4DJ46</accession>
<protein>
    <submittedName>
        <fullName evidence="1">Uncharacterized protein</fullName>
    </submittedName>
</protein>
<proteinExistence type="predicted"/>
<organism evidence="1 2">
    <name type="scientific">Linnemannia exigua</name>
    <dbReference type="NCBI Taxonomy" id="604196"/>
    <lineage>
        <taxon>Eukaryota</taxon>
        <taxon>Fungi</taxon>
        <taxon>Fungi incertae sedis</taxon>
        <taxon>Mucoromycota</taxon>
        <taxon>Mortierellomycotina</taxon>
        <taxon>Mortierellomycetes</taxon>
        <taxon>Mortierellales</taxon>
        <taxon>Mortierellaceae</taxon>
        <taxon>Linnemannia</taxon>
    </lineage>
</organism>
<sequence>MPGLRSPRFVIDIEQHCVGVFAIPRQQSGESIVESSHVRLVFAMEANRAISITIICNQDQFRSKRIFLEDQKRKDNGNFQVMA</sequence>
<evidence type="ECO:0000313" key="1">
    <source>
        <dbReference type="EMBL" id="KAG0279471.1"/>
    </source>
</evidence>
<dbReference type="Proteomes" id="UP001194580">
    <property type="component" value="Unassembled WGS sequence"/>
</dbReference>
<evidence type="ECO:0000313" key="2">
    <source>
        <dbReference type="Proteomes" id="UP001194580"/>
    </source>
</evidence>